<gene>
    <name evidence="2" type="ORF">ruthe_02057</name>
</gene>
<dbReference type="GO" id="GO:0016645">
    <property type="term" value="F:oxidoreductase activity, acting on the CH-NH group of donors"/>
    <property type="evidence" value="ECO:0007669"/>
    <property type="project" value="InterPro"/>
</dbReference>
<dbReference type="HOGENOM" id="CLU_061971_2_0_5"/>
<dbReference type="STRING" id="1123069.ruthe_02057"/>
<dbReference type="NCBIfam" id="NF033855">
    <property type="entry name" value="tRNA_MNMC2"/>
    <property type="match status" value="1"/>
</dbReference>
<dbReference type="InterPro" id="IPR008471">
    <property type="entry name" value="MnmC-like_methylTransf"/>
</dbReference>
<name>S9QYN5_9RHOB</name>
<dbReference type="PATRIC" id="fig|1123069.3.peg.2030"/>
<evidence type="ECO:0000259" key="1">
    <source>
        <dbReference type="Pfam" id="PF05430"/>
    </source>
</evidence>
<dbReference type="Pfam" id="PF05430">
    <property type="entry name" value="Methyltransf_30"/>
    <property type="match status" value="1"/>
</dbReference>
<feature type="domain" description="MnmC-like methyltransferase" evidence="1">
    <location>
        <begin position="128"/>
        <end position="222"/>
    </location>
</feature>
<protein>
    <recommendedName>
        <fullName evidence="1">MnmC-like methyltransferase domain-containing protein</fullName>
    </recommendedName>
</protein>
<comment type="caution">
    <text evidence="2">The sequence shown here is derived from an EMBL/GenBank/DDBJ whole genome shotgun (WGS) entry which is preliminary data.</text>
</comment>
<dbReference type="InterPro" id="IPR047785">
    <property type="entry name" value="tRNA_MNMC2"/>
</dbReference>
<dbReference type="Proteomes" id="UP000015346">
    <property type="component" value="Unassembled WGS sequence"/>
</dbReference>
<dbReference type="RefSeq" id="WP_021098141.1">
    <property type="nucleotide sequence ID" value="NZ_KE557321.1"/>
</dbReference>
<accession>S9QYN5</accession>
<dbReference type="Gene3D" id="3.40.50.150">
    <property type="entry name" value="Vaccinia Virus protein VP39"/>
    <property type="match status" value="1"/>
</dbReference>
<dbReference type="GO" id="GO:0004808">
    <property type="term" value="F:tRNA (5-methylaminomethyl-2-thiouridylate)(34)-methyltransferase activity"/>
    <property type="evidence" value="ECO:0007669"/>
    <property type="project" value="InterPro"/>
</dbReference>
<evidence type="ECO:0000313" key="2">
    <source>
        <dbReference type="EMBL" id="EPX84697.1"/>
    </source>
</evidence>
<proteinExistence type="predicted"/>
<sequence length="227" mass="23770">MTGQSAELDWQGDTPVSRAFGDPYFSLEGGLAETAHVFLAGNGLPGRLRPGFTILELGFGTGLNCLATLRAMRESGLPGPIHYTSFEAFPMGPADRARALSAFPELAQDAALLAAALARGPGPQDLGGLVLTVVEGDARQTLPAWPGRADAVFLDGFAPARNPEMWEPALLAAVAARLVPGGTLATYTAAGAVRRALEAAGLVVERRPGFGRKRHMTVAYKPAEPPR</sequence>
<keyword evidence="3" id="KW-1185">Reference proteome</keyword>
<dbReference type="PANTHER" id="PTHR39963">
    <property type="entry name" value="SLL0983 PROTEIN"/>
    <property type="match status" value="1"/>
</dbReference>
<dbReference type="InterPro" id="IPR029063">
    <property type="entry name" value="SAM-dependent_MTases_sf"/>
</dbReference>
<dbReference type="PANTHER" id="PTHR39963:SF1">
    <property type="entry name" value="MNMC-LIKE METHYLTRANSFERASE DOMAIN-CONTAINING PROTEIN"/>
    <property type="match status" value="1"/>
</dbReference>
<reference evidence="2 3" key="1">
    <citation type="journal article" date="2013" name="Stand. Genomic Sci.">
        <title>Genome sequence of the reddish-pigmented Rubellimicrobium thermophilum type strain (DSM 16684(T)), a member of the Roseobacter clade.</title>
        <authorList>
            <person name="Fiebig A."/>
            <person name="Riedel T."/>
            <person name="Gronow S."/>
            <person name="Petersen J."/>
            <person name="Klenk H.P."/>
            <person name="Goker M."/>
        </authorList>
    </citation>
    <scope>NUCLEOTIDE SEQUENCE [LARGE SCALE GENOMIC DNA]</scope>
    <source>
        <strain evidence="2 3">DSM 16684</strain>
    </source>
</reference>
<evidence type="ECO:0000313" key="3">
    <source>
        <dbReference type="Proteomes" id="UP000015346"/>
    </source>
</evidence>
<dbReference type="OrthoDB" id="9786494at2"/>
<organism evidence="2 3">
    <name type="scientific">Rubellimicrobium thermophilum DSM 16684</name>
    <dbReference type="NCBI Taxonomy" id="1123069"/>
    <lineage>
        <taxon>Bacteria</taxon>
        <taxon>Pseudomonadati</taxon>
        <taxon>Pseudomonadota</taxon>
        <taxon>Alphaproteobacteria</taxon>
        <taxon>Rhodobacterales</taxon>
        <taxon>Roseobacteraceae</taxon>
        <taxon>Rubellimicrobium</taxon>
    </lineage>
</organism>
<dbReference type="EMBL" id="AOLV01000020">
    <property type="protein sequence ID" value="EPX84697.1"/>
    <property type="molecule type" value="Genomic_DNA"/>
</dbReference>
<dbReference type="AlphaFoldDB" id="S9QYN5"/>
<dbReference type="SUPFAM" id="SSF53335">
    <property type="entry name" value="S-adenosyl-L-methionine-dependent methyltransferases"/>
    <property type="match status" value="1"/>
</dbReference>